<dbReference type="PANTHER" id="PTHR13296:SF0">
    <property type="entry name" value="PRE-MRNA-SPLICING FACTOR SPF27"/>
    <property type="match status" value="1"/>
</dbReference>
<organism evidence="7 8">
    <name type="scientific">Coemansia spiralis</name>
    <dbReference type="NCBI Taxonomy" id="417178"/>
    <lineage>
        <taxon>Eukaryota</taxon>
        <taxon>Fungi</taxon>
        <taxon>Fungi incertae sedis</taxon>
        <taxon>Zoopagomycota</taxon>
        <taxon>Kickxellomycotina</taxon>
        <taxon>Kickxellomycetes</taxon>
        <taxon>Kickxellales</taxon>
        <taxon>Kickxellaceae</taxon>
        <taxon>Coemansia</taxon>
    </lineage>
</organism>
<dbReference type="GO" id="GO:0006397">
    <property type="term" value="P:mRNA processing"/>
    <property type="evidence" value="ECO:0007669"/>
    <property type="project" value="UniProtKB-KW"/>
</dbReference>
<dbReference type="GO" id="GO:0071013">
    <property type="term" value="C:catalytic step 2 spliceosome"/>
    <property type="evidence" value="ECO:0007669"/>
    <property type="project" value="TreeGrafter"/>
</dbReference>
<sequence length="212" mass="24692">MINGQQILLDSLPYIDKEYDEPETRDQVLQMIQNEMGSMSPPMLPKDSSSLFKSKEILRKEYERVRAGKPLPEFEVSRYKLEAPSDDGDAQNVDAWRRACDNAASQLEHQSIRLVNLELLQNYGSNAWKLSNYQRERMLESIERATKKYKEEGIQINKARKYEQTEASIKLRELEDRWSESVRQCIEIQMASGQLKAEIEEIEQSLAEQQDS</sequence>
<name>A0A9W8KU23_9FUNG</name>
<dbReference type="GO" id="GO:0008380">
    <property type="term" value="P:RNA splicing"/>
    <property type="evidence" value="ECO:0007669"/>
    <property type="project" value="UniProtKB-KW"/>
</dbReference>
<comment type="similarity">
    <text evidence="2">Belongs to the SPF27 family.</text>
</comment>
<gene>
    <name evidence="7" type="ORF">GGI25_006095</name>
</gene>
<dbReference type="OrthoDB" id="205794at2759"/>
<dbReference type="Proteomes" id="UP001151518">
    <property type="component" value="Unassembled WGS sequence"/>
</dbReference>
<keyword evidence="6" id="KW-0539">Nucleus</keyword>
<evidence type="ECO:0000256" key="5">
    <source>
        <dbReference type="ARBA" id="ARBA00023187"/>
    </source>
</evidence>
<keyword evidence="3" id="KW-0507">mRNA processing</keyword>
<dbReference type="GO" id="GO:0071011">
    <property type="term" value="C:precatalytic spliceosome"/>
    <property type="evidence" value="ECO:0007669"/>
    <property type="project" value="TreeGrafter"/>
</dbReference>
<evidence type="ECO:0000256" key="3">
    <source>
        <dbReference type="ARBA" id="ARBA00022664"/>
    </source>
</evidence>
<evidence type="ECO:0008006" key="9">
    <source>
        <dbReference type="Google" id="ProtNLM"/>
    </source>
</evidence>
<keyword evidence="4" id="KW-0747">Spliceosome</keyword>
<dbReference type="PANTHER" id="PTHR13296">
    <property type="entry name" value="BCAS2 PROTEIN"/>
    <property type="match status" value="1"/>
</dbReference>
<accession>A0A9W8KU23</accession>
<reference evidence="7" key="1">
    <citation type="submission" date="2022-07" db="EMBL/GenBank/DDBJ databases">
        <title>Phylogenomic reconstructions and comparative analyses of Kickxellomycotina fungi.</title>
        <authorList>
            <person name="Reynolds N.K."/>
            <person name="Stajich J.E."/>
            <person name="Barry K."/>
            <person name="Grigoriev I.V."/>
            <person name="Crous P."/>
            <person name="Smith M.E."/>
        </authorList>
    </citation>
    <scope>NUCLEOTIDE SEQUENCE</scope>
    <source>
        <strain evidence="7">NRRL 3115</strain>
    </source>
</reference>
<dbReference type="EMBL" id="JANBTW010000145">
    <property type="protein sequence ID" value="KAJ2669601.1"/>
    <property type="molecule type" value="Genomic_DNA"/>
</dbReference>
<protein>
    <recommendedName>
        <fullName evidence="9">Pre-mRNA-splicing factor SPF27</fullName>
    </recommendedName>
</protein>
<dbReference type="InterPro" id="IPR008409">
    <property type="entry name" value="SPF27"/>
</dbReference>
<keyword evidence="5" id="KW-0508">mRNA splicing</keyword>
<evidence type="ECO:0000256" key="4">
    <source>
        <dbReference type="ARBA" id="ARBA00022728"/>
    </source>
</evidence>
<proteinExistence type="inferred from homology"/>
<dbReference type="GO" id="GO:0000974">
    <property type="term" value="C:Prp19 complex"/>
    <property type="evidence" value="ECO:0007669"/>
    <property type="project" value="TreeGrafter"/>
</dbReference>
<comment type="caution">
    <text evidence="7">The sequence shown here is derived from an EMBL/GenBank/DDBJ whole genome shotgun (WGS) entry which is preliminary data.</text>
</comment>
<comment type="subcellular location">
    <subcellularLocation>
        <location evidence="1">Nucleus</location>
    </subcellularLocation>
</comment>
<evidence type="ECO:0000256" key="1">
    <source>
        <dbReference type="ARBA" id="ARBA00004123"/>
    </source>
</evidence>
<evidence type="ECO:0000256" key="6">
    <source>
        <dbReference type="ARBA" id="ARBA00023242"/>
    </source>
</evidence>
<dbReference type="Pfam" id="PF05700">
    <property type="entry name" value="BCAS2"/>
    <property type="match status" value="1"/>
</dbReference>
<evidence type="ECO:0000256" key="2">
    <source>
        <dbReference type="ARBA" id="ARBA00010788"/>
    </source>
</evidence>
<dbReference type="AlphaFoldDB" id="A0A9W8KU23"/>
<evidence type="ECO:0000313" key="8">
    <source>
        <dbReference type="Proteomes" id="UP001151518"/>
    </source>
</evidence>
<evidence type="ECO:0000313" key="7">
    <source>
        <dbReference type="EMBL" id="KAJ2669601.1"/>
    </source>
</evidence>